<evidence type="ECO:0000313" key="1">
    <source>
        <dbReference type="EMBL" id="KAH7038827.1"/>
    </source>
</evidence>
<name>A0ABQ8G2A7_9PEZI</name>
<comment type="caution">
    <text evidence="1">The sequence shown here is derived from an EMBL/GenBank/DDBJ whole genome shotgun (WGS) entry which is preliminary data.</text>
</comment>
<dbReference type="Proteomes" id="UP000774617">
    <property type="component" value="Unassembled WGS sequence"/>
</dbReference>
<reference evidence="1 2" key="1">
    <citation type="journal article" date="2021" name="Nat. Commun.">
        <title>Genetic determinants of endophytism in the Arabidopsis root mycobiome.</title>
        <authorList>
            <person name="Mesny F."/>
            <person name="Miyauchi S."/>
            <person name="Thiergart T."/>
            <person name="Pickel B."/>
            <person name="Atanasova L."/>
            <person name="Karlsson M."/>
            <person name="Huettel B."/>
            <person name="Barry K.W."/>
            <person name="Haridas S."/>
            <person name="Chen C."/>
            <person name="Bauer D."/>
            <person name="Andreopoulos W."/>
            <person name="Pangilinan J."/>
            <person name="LaButti K."/>
            <person name="Riley R."/>
            <person name="Lipzen A."/>
            <person name="Clum A."/>
            <person name="Drula E."/>
            <person name="Henrissat B."/>
            <person name="Kohler A."/>
            <person name="Grigoriev I.V."/>
            <person name="Martin F.M."/>
            <person name="Hacquard S."/>
        </authorList>
    </citation>
    <scope>NUCLEOTIDE SEQUENCE [LARGE SCALE GENOMIC DNA]</scope>
    <source>
        <strain evidence="1 2">MPI-SDFR-AT-0080</strain>
    </source>
</reference>
<keyword evidence="2" id="KW-1185">Reference proteome</keyword>
<sequence length="81" mass="8617">MQFVVPLTAQVALAPTGIAIPPAAGHHFRGVKPPIPQQLPRAPRPITEDTPRYARLSARWPAAVQGCELSSARAQVAQSIS</sequence>
<organism evidence="1 2">
    <name type="scientific">Macrophomina phaseolina</name>
    <dbReference type="NCBI Taxonomy" id="35725"/>
    <lineage>
        <taxon>Eukaryota</taxon>
        <taxon>Fungi</taxon>
        <taxon>Dikarya</taxon>
        <taxon>Ascomycota</taxon>
        <taxon>Pezizomycotina</taxon>
        <taxon>Dothideomycetes</taxon>
        <taxon>Dothideomycetes incertae sedis</taxon>
        <taxon>Botryosphaeriales</taxon>
        <taxon>Botryosphaeriaceae</taxon>
        <taxon>Macrophomina</taxon>
    </lineage>
</organism>
<proteinExistence type="predicted"/>
<dbReference type="EMBL" id="JAGTJR010000032">
    <property type="protein sequence ID" value="KAH7038827.1"/>
    <property type="molecule type" value="Genomic_DNA"/>
</dbReference>
<evidence type="ECO:0000313" key="2">
    <source>
        <dbReference type="Proteomes" id="UP000774617"/>
    </source>
</evidence>
<gene>
    <name evidence="1" type="ORF">B0J12DRAFT_676651</name>
</gene>
<protein>
    <submittedName>
        <fullName evidence="1">Uncharacterized protein</fullName>
    </submittedName>
</protein>
<accession>A0ABQ8G2A7</accession>